<dbReference type="Gene3D" id="2.30.30.30">
    <property type="match status" value="1"/>
</dbReference>
<dbReference type="EMBL" id="LR789837">
    <property type="protein sequence ID" value="CAB3265699.1"/>
    <property type="molecule type" value="mRNA"/>
</dbReference>
<protein>
    <recommendedName>
        <fullName evidence="4">Large ribosomal subunit protein eL14</fullName>
    </recommendedName>
    <alternativeName>
        <fullName evidence="5">60S ribosomal protein L14</fullName>
    </alternativeName>
</protein>
<dbReference type="CDD" id="cd23702">
    <property type="entry name" value="eL14"/>
    <property type="match status" value="1"/>
</dbReference>
<dbReference type="GO" id="GO:0003723">
    <property type="term" value="F:RNA binding"/>
    <property type="evidence" value="ECO:0007669"/>
    <property type="project" value="InterPro"/>
</dbReference>
<name>A0A6F9DRF8_9ASCI</name>
<comment type="similarity">
    <text evidence="1">Belongs to the eukaryotic ribosomal protein eL14 family.</text>
</comment>
<dbReference type="Gene3D" id="6.10.250.2270">
    <property type="match status" value="1"/>
</dbReference>
<feature type="domain" description="KOW" evidence="6">
    <location>
        <begin position="10"/>
        <end position="39"/>
    </location>
</feature>
<keyword evidence="3" id="KW-0687">Ribonucleoprotein</keyword>
<dbReference type="InterPro" id="IPR039660">
    <property type="entry name" value="Ribosomal_eL14"/>
</dbReference>
<dbReference type="GO" id="GO:0006412">
    <property type="term" value="P:translation"/>
    <property type="evidence" value="ECO:0007669"/>
    <property type="project" value="InterPro"/>
</dbReference>
<keyword evidence="2 8" id="KW-0689">Ribosomal protein</keyword>
<dbReference type="GO" id="GO:0042273">
    <property type="term" value="P:ribosomal large subunit biogenesis"/>
    <property type="evidence" value="ECO:0007669"/>
    <property type="project" value="TreeGrafter"/>
</dbReference>
<dbReference type="InterPro" id="IPR002784">
    <property type="entry name" value="Ribosomal_eL14_dom"/>
</dbReference>
<dbReference type="InterPro" id="IPR008991">
    <property type="entry name" value="Translation_prot_SH3-like_sf"/>
</dbReference>
<evidence type="ECO:0000256" key="2">
    <source>
        <dbReference type="ARBA" id="ARBA00022980"/>
    </source>
</evidence>
<dbReference type="InterPro" id="IPR014722">
    <property type="entry name" value="Rib_uL2_dom2"/>
</dbReference>
<dbReference type="Pfam" id="PF00467">
    <property type="entry name" value="KOW"/>
    <property type="match status" value="1"/>
</dbReference>
<reference evidence="8" key="1">
    <citation type="submission" date="2020-04" db="EMBL/GenBank/DDBJ databases">
        <authorList>
            <person name="Neveu A P."/>
        </authorList>
    </citation>
    <scope>NUCLEOTIDE SEQUENCE</scope>
    <source>
        <tissue evidence="8">Whole embryo</tissue>
    </source>
</reference>
<dbReference type="AlphaFoldDB" id="A0A6F9DRF8"/>
<evidence type="ECO:0000259" key="6">
    <source>
        <dbReference type="Pfam" id="PF00467"/>
    </source>
</evidence>
<evidence type="ECO:0000256" key="3">
    <source>
        <dbReference type="ARBA" id="ARBA00023274"/>
    </source>
</evidence>
<evidence type="ECO:0000256" key="1">
    <source>
        <dbReference type="ARBA" id="ARBA00006592"/>
    </source>
</evidence>
<evidence type="ECO:0000313" key="8">
    <source>
        <dbReference type="EMBL" id="CAB3265699.1"/>
    </source>
</evidence>
<evidence type="ECO:0000259" key="7">
    <source>
        <dbReference type="Pfam" id="PF01929"/>
    </source>
</evidence>
<dbReference type="InterPro" id="IPR005824">
    <property type="entry name" value="KOW"/>
</dbReference>
<accession>A0A6F9DRF8</accession>
<sequence>MVYKKFVEIGSVVYISQGPQAGKLAAIVNVIDQNRLLVDGPCNNVPRCVVNLKNVHLTKFRIDLKWGSRTSTVKKAWETSNVNESWADSNWCKKIQAKARKAQLTDFDRFKLMKLKQKRRRIIASELNKMKKAAKAS</sequence>
<dbReference type="PANTHER" id="PTHR11127:SF2">
    <property type="entry name" value="LARGE RIBOSOMAL SUBUNIT PROTEIN EL14"/>
    <property type="match status" value="1"/>
</dbReference>
<dbReference type="PANTHER" id="PTHR11127">
    <property type="entry name" value="60S RIBOSOMAL PROTEIN L14"/>
    <property type="match status" value="1"/>
</dbReference>
<organism evidence="8">
    <name type="scientific">Phallusia mammillata</name>
    <dbReference type="NCBI Taxonomy" id="59560"/>
    <lineage>
        <taxon>Eukaryota</taxon>
        <taxon>Metazoa</taxon>
        <taxon>Chordata</taxon>
        <taxon>Tunicata</taxon>
        <taxon>Ascidiacea</taxon>
        <taxon>Phlebobranchia</taxon>
        <taxon>Ascidiidae</taxon>
        <taxon>Phallusia</taxon>
    </lineage>
</organism>
<proteinExistence type="evidence at transcript level"/>
<gene>
    <name evidence="8" type="primary">Rpl14-001</name>
</gene>
<evidence type="ECO:0000256" key="5">
    <source>
        <dbReference type="ARBA" id="ARBA00035318"/>
    </source>
</evidence>
<evidence type="ECO:0000256" key="4">
    <source>
        <dbReference type="ARBA" id="ARBA00035215"/>
    </source>
</evidence>
<dbReference type="GO" id="GO:0003735">
    <property type="term" value="F:structural constituent of ribosome"/>
    <property type="evidence" value="ECO:0007669"/>
    <property type="project" value="InterPro"/>
</dbReference>
<dbReference type="SUPFAM" id="SSF50104">
    <property type="entry name" value="Translation proteins SH3-like domain"/>
    <property type="match status" value="1"/>
</dbReference>
<feature type="domain" description="Large ribosomal subunit protein eL14" evidence="7">
    <location>
        <begin position="46"/>
        <end position="120"/>
    </location>
</feature>
<dbReference type="GO" id="GO:0022625">
    <property type="term" value="C:cytosolic large ribosomal subunit"/>
    <property type="evidence" value="ECO:0007669"/>
    <property type="project" value="TreeGrafter"/>
</dbReference>
<dbReference type="Pfam" id="PF01929">
    <property type="entry name" value="Ribosomal_L14e"/>
    <property type="match status" value="1"/>
</dbReference>